<feature type="compositionally biased region" description="Low complexity" evidence="1">
    <location>
        <begin position="359"/>
        <end position="370"/>
    </location>
</feature>
<feature type="region of interest" description="Disordered" evidence="1">
    <location>
        <begin position="457"/>
        <end position="481"/>
    </location>
</feature>
<dbReference type="VEuPathDB" id="VectorBase:SCAU002826"/>
<evidence type="ECO:0000313" key="3">
    <source>
        <dbReference type="Proteomes" id="UP000095300"/>
    </source>
</evidence>
<feature type="compositionally biased region" description="Polar residues" evidence="1">
    <location>
        <begin position="462"/>
        <end position="481"/>
    </location>
</feature>
<reference evidence="2" key="1">
    <citation type="submission" date="2020-05" db="UniProtKB">
        <authorList>
            <consortium name="EnsemblMetazoa"/>
        </authorList>
    </citation>
    <scope>IDENTIFICATION</scope>
    <source>
        <strain evidence="2">USDA</strain>
    </source>
</reference>
<feature type="region of interest" description="Disordered" evidence="1">
    <location>
        <begin position="140"/>
        <end position="176"/>
    </location>
</feature>
<proteinExistence type="predicted"/>
<evidence type="ECO:0008006" key="4">
    <source>
        <dbReference type="Google" id="ProtNLM"/>
    </source>
</evidence>
<name>A0A1I8NX60_STOCA</name>
<feature type="compositionally biased region" description="Basic and acidic residues" evidence="1">
    <location>
        <begin position="347"/>
        <end position="356"/>
    </location>
</feature>
<dbReference type="SUPFAM" id="SSF49854">
    <property type="entry name" value="Spermadhesin, CUB domain"/>
    <property type="match status" value="1"/>
</dbReference>
<feature type="compositionally biased region" description="Low complexity" evidence="1">
    <location>
        <begin position="57"/>
        <end position="88"/>
    </location>
</feature>
<feature type="region of interest" description="Disordered" evidence="1">
    <location>
        <begin position="53"/>
        <end position="111"/>
    </location>
</feature>
<gene>
    <name evidence="2" type="primary">106089056</name>
</gene>
<evidence type="ECO:0000313" key="2">
    <source>
        <dbReference type="EnsemblMetazoa" id="SCAU002826-PA"/>
    </source>
</evidence>
<feature type="region of interest" description="Disordered" evidence="1">
    <location>
        <begin position="334"/>
        <end position="385"/>
    </location>
</feature>
<feature type="compositionally biased region" description="Low complexity" evidence="1">
    <location>
        <begin position="167"/>
        <end position="176"/>
    </location>
</feature>
<accession>A0A1I8NX60</accession>
<feature type="compositionally biased region" description="Acidic residues" evidence="1">
    <location>
        <begin position="335"/>
        <end position="346"/>
    </location>
</feature>
<dbReference type="InterPro" id="IPR035914">
    <property type="entry name" value="Sperma_CUB_dom_sf"/>
</dbReference>
<sequence length="623" mass="69001">MASAQLLYNINTTTKTTATTATRKQTTLHKSIENHLQTDKLSIFAETEAKGKTGYISNTNNDNDTNTNTNTNTSNNNCNSTSSGNSETGSRKRKQQEQHTLLHSKDSGGVHNKSGASWWLSWWWFTSKLEVATAAATASSGIPLSSSPSPSSAATFTATANEKETSTHLPTTTATASATTTTVFISTENLTRKQLQQDQQQQQQPQQLCWDSMPEIRCRRATWTTLGSNGAASNKATTTTQQSFPFAAATADDVNLGVQWQQFDGAADNNNNNNHCEQNSEFSKKCQGRGRSLPLYNNKTKNRTIQLQQQQQQELQANYYYSTDDNNEVFFYAHDDDDDDDAEDDNDDHKGIEDFNSHTTTTTTTRNTNTKMPLHNSQNNRDKENCQSNYKSHNFPETSDNAFLPQQQASHGVVVPTSKISIYDNNTSQQKCCQKSKNVVQQSCLNNISTHVPHLEDGHGKNTATSVAQHSTNSLSHSLKQQEQQQRNFSTISSNHRRRTAFWADQTTSATPPTAISSSATRHALAKFFMDLQCMAKCLLSLLVIFNMLPLFYAECDQTFVSRIGGPQNGTFSAPLLHNHKNHSRQCLYTFLAGPGQRVEVVFKSFNLRGNPPDGSAVGELPS</sequence>
<evidence type="ECO:0000256" key="1">
    <source>
        <dbReference type="SAM" id="MobiDB-lite"/>
    </source>
</evidence>
<feature type="compositionally biased region" description="Low complexity" evidence="1">
    <location>
        <begin position="140"/>
        <end position="160"/>
    </location>
</feature>
<keyword evidence="3" id="KW-1185">Reference proteome</keyword>
<dbReference type="EnsemblMetazoa" id="SCAU002826-RA">
    <property type="protein sequence ID" value="SCAU002826-PA"/>
    <property type="gene ID" value="SCAU002826"/>
</dbReference>
<organism evidence="2 3">
    <name type="scientific">Stomoxys calcitrans</name>
    <name type="common">Stable fly</name>
    <name type="synonym">Conops calcitrans</name>
    <dbReference type="NCBI Taxonomy" id="35570"/>
    <lineage>
        <taxon>Eukaryota</taxon>
        <taxon>Metazoa</taxon>
        <taxon>Ecdysozoa</taxon>
        <taxon>Arthropoda</taxon>
        <taxon>Hexapoda</taxon>
        <taxon>Insecta</taxon>
        <taxon>Pterygota</taxon>
        <taxon>Neoptera</taxon>
        <taxon>Endopterygota</taxon>
        <taxon>Diptera</taxon>
        <taxon>Brachycera</taxon>
        <taxon>Muscomorpha</taxon>
        <taxon>Muscoidea</taxon>
        <taxon>Muscidae</taxon>
        <taxon>Stomoxys</taxon>
    </lineage>
</organism>
<protein>
    <recommendedName>
        <fullName evidence="4">CUB domain-containing protein</fullName>
    </recommendedName>
</protein>
<dbReference type="Proteomes" id="UP000095300">
    <property type="component" value="Unassembled WGS sequence"/>
</dbReference>
<dbReference type="AlphaFoldDB" id="A0A1I8NX60"/>